<dbReference type="HOGENOM" id="CLU_142859_1_0_2"/>
<dbReference type="EMBL" id="CP009506">
    <property type="protein sequence ID" value="AKB27592.1"/>
    <property type="molecule type" value="Genomic_DNA"/>
</dbReference>
<name>A0A0E3P2D7_9EURY</name>
<dbReference type="AlphaFoldDB" id="A0A0E3P2D7"/>
<proteinExistence type="predicted"/>
<accession>A0A0E3P2D7</accession>
<evidence type="ECO:0000313" key="1">
    <source>
        <dbReference type="EMBL" id="AKB27592.1"/>
    </source>
</evidence>
<evidence type="ECO:0000313" key="2">
    <source>
        <dbReference type="Proteomes" id="UP000033111"/>
    </source>
</evidence>
<dbReference type="PATRIC" id="fig|1434120.4.peg.1101"/>
<sequence length="69" mass="7669">MRFDIPQISLELAQIGDILLIAGSDETLKPFRSTQATFLVDSPDEFRAHLEENGAKIIRGPIRFLPTGT</sequence>
<gene>
    <name evidence="1" type="ORF">MSSIT_0873</name>
</gene>
<dbReference type="Proteomes" id="UP000033111">
    <property type="component" value="Chromosome"/>
</dbReference>
<dbReference type="SUPFAM" id="SSF54593">
    <property type="entry name" value="Glyoxalase/Bleomycin resistance protein/Dihydroxybiphenyl dioxygenase"/>
    <property type="match status" value="1"/>
</dbReference>
<dbReference type="KEGG" id="msw:MSSIT_0873"/>
<protein>
    <submittedName>
        <fullName evidence="1">Uncharacterized protein</fullName>
    </submittedName>
</protein>
<reference evidence="1 2" key="1">
    <citation type="submission" date="2014-07" db="EMBL/GenBank/DDBJ databases">
        <title>Methanogenic archaea and the global carbon cycle.</title>
        <authorList>
            <person name="Henriksen J.R."/>
            <person name="Luke J."/>
            <person name="Reinhart S."/>
            <person name="Benedict M.N."/>
            <person name="Youngblut N.D."/>
            <person name="Metcalf M.E."/>
            <person name="Whitaker R.J."/>
            <person name="Metcalf W.W."/>
        </authorList>
    </citation>
    <scope>NUCLEOTIDE SEQUENCE [LARGE SCALE GENOMIC DNA]</scope>
    <source>
        <strain evidence="1 2">T4/M</strain>
    </source>
</reference>
<organism evidence="1 2">
    <name type="scientific">Methanosarcina siciliae T4/M</name>
    <dbReference type="NCBI Taxonomy" id="1434120"/>
    <lineage>
        <taxon>Archaea</taxon>
        <taxon>Methanobacteriati</taxon>
        <taxon>Methanobacteriota</taxon>
        <taxon>Stenosarchaea group</taxon>
        <taxon>Methanomicrobia</taxon>
        <taxon>Methanosarcinales</taxon>
        <taxon>Methanosarcinaceae</taxon>
        <taxon>Methanosarcina</taxon>
    </lineage>
</organism>
<dbReference type="Gene3D" id="3.10.180.10">
    <property type="entry name" value="2,3-Dihydroxybiphenyl 1,2-Dioxygenase, domain 1"/>
    <property type="match status" value="1"/>
</dbReference>
<keyword evidence="2" id="KW-1185">Reference proteome</keyword>
<dbReference type="InterPro" id="IPR029068">
    <property type="entry name" value="Glyas_Bleomycin-R_OHBP_Dase"/>
</dbReference>